<dbReference type="GO" id="GO:0046872">
    <property type="term" value="F:metal ion binding"/>
    <property type="evidence" value="ECO:0007669"/>
    <property type="project" value="UniProtKB-KW"/>
</dbReference>
<dbReference type="PROSITE" id="PS01125">
    <property type="entry name" value="ROK"/>
    <property type="match status" value="1"/>
</dbReference>
<evidence type="ECO:0000313" key="10">
    <source>
        <dbReference type="EMBL" id="KEQ17433.1"/>
    </source>
</evidence>
<dbReference type="GO" id="GO:0045127">
    <property type="term" value="F:N-acetylglucosamine kinase activity"/>
    <property type="evidence" value="ECO:0007669"/>
    <property type="project" value="UniProtKB-EC"/>
</dbReference>
<dbReference type="EC" id="2.7.1.59" evidence="1"/>
<keyword evidence="2" id="KW-0808">Transferase</keyword>
<keyword evidence="5" id="KW-0418">Kinase</keyword>
<gene>
    <name evidence="10" type="ORF">GZ78_16720</name>
</gene>
<keyword evidence="7" id="KW-0067">ATP-binding</keyword>
<dbReference type="PANTHER" id="PTHR18964:SF162">
    <property type="entry name" value="N-ACETYL-D-GLUCOSAMINE KINASE"/>
    <property type="match status" value="1"/>
</dbReference>
<dbReference type="GO" id="GO:0005524">
    <property type="term" value="F:ATP binding"/>
    <property type="evidence" value="ECO:0007669"/>
    <property type="project" value="UniProtKB-KW"/>
</dbReference>
<dbReference type="Proteomes" id="UP000028073">
    <property type="component" value="Unassembled WGS sequence"/>
</dbReference>
<dbReference type="AlphaFoldDB" id="A0A081NG60"/>
<name>A0A081NG60_9GAMM</name>
<keyword evidence="6" id="KW-0862">Zinc</keyword>
<proteinExistence type="predicted"/>
<evidence type="ECO:0000256" key="8">
    <source>
        <dbReference type="ARBA" id="ARBA00023277"/>
    </source>
</evidence>
<protein>
    <recommendedName>
        <fullName evidence="1">N-acetylglucosamine kinase</fullName>
        <ecNumber evidence="1">2.7.1.59</ecNumber>
    </recommendedName>
</protein>
<accession>A0A081NG60</accession>
<dbReference type="RefSeq" id="WP_034837685.1">
    <property type="nucleotide sequence ID" value="NZ_JOKH01000003.1"/>
</dbReference>
<dbReference type="STRING" id="1137799.GZ78_16720"/>
<dbReference type="eggNOG" id="COG1940">
    <property type="taxonomic scope" value="Bacteria"/>
</dbReference>
<comment type="catalytic activity">
    <reaction evidence="9">
        <text>N-acetyl-D-glucosamine + ATP = N-acetyl-D-glucosamine 6-phosphate + ADP + H(+)</text>
        <dbReference type="Rhea" id="RHEA:17417"/>
        <dbReference type="ChEBI" id="CHEBI:15378"/>
        <dbReference type="ChEBI" id="CHEBI:30616"/>
        <dbReference type="ChEBI" id="CHEBI:57513"/>
        <dbReference type="ChEBI" id="CHEBI:456216"/>
        <dbReference type="ChEBI" id="CHEBI:506227"/>
        <dbReference type="EC" id="2.7.1.59"/>
    </reaction>
</comment>
<dbReference type="PANTHER" id="PTHR18964">
    <property type="entry name" value="ROK (REPRESSOR, ORF, KINASE) FAMILY"/>
    <property type="match status" value="1"/>
</dbReference>
<evidence type="ECO:0000256" key="1">
    <source>
        <dbReference type="ARBA" id="ARBA00012122"/>
    </source>
</evidence>
<dbReference type="InterPro" id="IPR000600">
    <property type="entry name" value="ROK"/>
</dbReference>
<evidence type="ECO:0000256" key="7">
    <source>
        <dbReference type="ARBA" id="ARBA00022840"/>
    </source>
</evidence>
<keyword evidence="11" id="KW-1185">Reference proteome</keyword>
<evidence type="ECO:0000256" key="2">
    <source>
        <dbReference type="ARBA" id="ARBA00022679"/>
    </source>
</evidence>
<evidence type="ECO:0000256" key="4">
    <source>
        <dbReference type="ARBA" id="ARBA00022741"/>
    </source>
</evidence>
<dbReference type="InterPro" id="IPR043129">
    <property type="entry name" value="ATPase_NBD"/>
</dbReference>
<evidence type="ECO:0000256" key="3">
    <source>
        <dbReference type="ARBA" id="ARBA00022723"/>
    </source>
</evidence>
<reference evidence="10 11" key="1">
    <citation type="submission" date="2014-06" db="EMBL/GenBank/DDBJ databases">
        <title>Whole Genome Sequences of Three Symbiotic Endozoicomonas Bacteria.</title>
        <authorList>
            <person name="Neave M.J."/>
            <person name="Apprill A."/>
            <person name="Voolstra C.R."/>
        </authorList>
    </citation>
    <scope>NUCLEOTIDE SEQUENCE [LARGE SCALE GENOMIC DNA]</scope>
    <source>
        <strain evidence="10 11">DSM 25634</strain>
    </source>
</reference>
<keyword evidence="8" id="KW-0119">Carbohydrate metabolism</keyword>
<organism evidence="10 11">
    <name type="scientific">Endozoicomonas numazuensis</name>
    <dbReference type="NCBI Taxonomy" id="1137799"/>
    <lineage>
        <taxon>Bacteria</taxon>
        <taxon>Pseudomonadati</taxon>
        <taxon>Pseudomonadota</taxon>
        <taxon>Gammaproteobacteria</taxon>
        <taxon>Oceanospirillales</taxon>
        <taxon>Endozoicomonadaceae</taxon>
        <taxon>Endozoicomonas</taxon>
    </lineage>
</organism>
<evidence type="ECO:0000256" key="9">
    <source>
        <dbReference type="ARBA" id="ARBA00049065"/>
    </source>
</evidence>
<keyword evidence="4" id="KW-0547">Nucleotide-binding</keyword>
<dbReference type="CDD" id="cd24057">
    <property type="entry name" value="ASKHA_NBD_ROK_NAGK"/>
    <property type="match status" value="1"/>
</dbReference>
<dbReference type="OrthoDB" id="9810372at2"/>
<dbReference type="Pfam" id="PF00480">
    <property type="entry name" value="ROK"/>
    <property type="match status" value="1"/>
</dbReference>
<dbReference type="EMBL" id="JOKH01000003">
    <property type="protein sequence ID" value="KEQ17433.1"/>
    <property type="molecule type" value="Genomic_DNA"/>
</dbReference>
<evidence type="ECO:0000256" key="6">
    <source>
        <dbReference type="ARBA" id="ARBA00022833"/>
    </source>
</evidence>
<sequence>MLYGLDIGGTKMELAIFDHEHNKLASKRVPTPTDSYDAFKNAIRELVIETDRELNTRGSVGIGIPGFVNPDTGKAQCANVPCANGQNLQVDLELLLDRPINIENDANCFTLSEAIGGAGDKIPTVFGVILGTGCGGGLYINNRLHDGRNNLAGEWGHTPLPYHVFKLAGEDFPIVQCGCGMHGCLDNYLSGRGLELSYKHVSGEVRSGMDIVQLFRRHDTQAERAVEIYCELLASGLGAMINILDPGVIVLGGGLSNFDELYELIPPLLQKYTLNMGQQPEVRKAKFGDAGGVRGAAMLNA</sequence>
<dbReference type="Gene3D" id="3.30.420.40">
    <property type="match status" value="2"/>
</dbReference>
<evidence type="ECO:0000256" key="5">
    <source>
        <dbReference type="ARBA" id="ARBA00022777"/>
    </source>
</evidence>
<evidence type="ECO:0000313" key="11">
    <source>
        <dbReference type="Proteomes" id="UP000028073"/>
    </source>
</evidence>
<dbReference type="InterPro" id="IPR049874">
    <property type="entry name" value="ROK_cs"/>
</dbReference>
<comment type="caution">
    <text evidence="10">The sequence shown here is derived from an EMBL/GenBank/DDBJ whole genome shotgun (WGS) entry which is preliminary data.</text>
</comment>
<keyword evidence="3" id="KW-0479">Metal-binding</keyword>
<dbReference type="SUPFAM" id="SSF53067">
    <property type="entry name" value="Actin-like ATPase domain"/>
    <property type="match status" value="1"/>
</dbReference>